<dbReference type="Proteomes" id="UP000244880">
    <property type="component" value="Unassembled WGS sequence"/>
</dbReference>
<dbReference type="AlphaFoldDB" id="A0A2R8B8X4"/>
<keyword evidence="1" id="KW-0732">Signal</keyword>
<feature type="chain" id="PRO_5015359478" evidence="1">
    <location>
        <begin position="18"/>
        <end position="235"/>
    </location>
</feature>
<sequence>MKGCVVIFAVCASPALAGDPVFTPPAGCTGFLTVQQANCKVAQYWTCEKDPDGIQWRADIGQTSVTYLGKIDAEAQWLESYDFSPSRQTNLQQPATDPANLTELLATGVDSYDFIIVDAKTQQRTRVVGYDRIVEYNVTVDGEPLHRTEFSARFVNPGSNTALLKVSGREYVSAKHRRFFGGPRTREMGDRQSVVDSSPIEFIYPGENGFFASTPLYGCSLEMASLSAALKGPKP</sequence>
<evidence type="ECO:0000313" key="3">
    <source>
        <dbReference type="Proteomes" id="UP000244880"/>
    </source>
</evidence>
<reference evidence="2 3" key="1">
    <citation type="submission" date="2018-03" db="EMBL/GenBank/DDBJ databases">
        <authorList>
            <person name="Keele B.F."/>
        </authorList>
    </citation>
    <scope>NUCLEOTIDE SEQUENCE [LARGE SCALE GENOMIC DNA]</scope>
    <source>
        <strain evidence="2 3">CECT 8599</strain>
    </source>
</reference>
<keyword evidence="3" id="KW-1185">Reference proteome</keyword>
<evidence type="ECO:0000256" key="1">
    <source>
        <dbReference type="SAM" id="SignalP"/>
    </source>
</evidence>
<dbReference type="EMBL" id="OMOR01000001">
    <property type="protein sequence ID" value="SPH19506.1"/>
    <property type="molecule type" value="Genomic_DNA"/>
</dbReference>
<name>A0A2R8B8X4_9RHOB</name>
<dbReference type="OrthoDB" id="7844595at2"/>
<proteinExistence type="predicted"/>
<dbReference type="RefSeq" id="WP_108826837.1">
    <property type="nucleotide sequence ID" value="NZ_OMOR01000001.1"/>
</dbReference>
<feature type="signal peptide" evidence="1">
    <location>
        <begin position="1"/>
        <end position="17"/>
    </location>
</feature>
<evidence type="ECO:0000313" key="2">
    <source>
        <dbReference type="EMBL" id="SPH19506.1"/>
    </source>
</evidence>
<organism evidence="2 3">
    <name type="scientific">Ascidiaceihabitans donghaensis</name>
    <dbReference type="NCBI Taxonomy" id="1510460"/>
    <lineage>
        <taxon>Bacteria</taxon>
        <taxon>Pseudomonadati</taxon>
        <taxon>Pseudomonadota</taxon>
        <taxon>Alphaproteobacteria</taxon>
        <taxon>Rhodobacterales</taxon>
        <taxon>Paracoccaceae</taxon>
        <taxon>Ascidiaceihabitans</taxon>
    </lineage>
</organism>
<gene>
    <name evidence="2" type="ORF">ASD8599_00232</name>
</gene>
<accession>A0A2R8B8X4</accession>
<protein>
    <submittedName>
        <fullName evidence="2">Uncharacterized protein</fullName>
    </submittedName>
</protein>